<dbReference type="SUPFAM" id="SSF110849">
    <property type="entry name" value="ParB/Sulfiredoxin"/>
    <property type="match status" value="1"/>
</dbReference>
<keyword evidence="6" id="KW-0717">Septation</keyword>
<dbReference type="FunFam" id="1.10.10.2830:FF:000001">
    <property type="entry name" value="Chromosome partitioning protein ParB"/>
    <property type="match status" value="1"/>
</dbReference>
<reference evidence="9 10" key="1">
    <citation type="submission" date="2016-11" db="EMBL/GenBank/DDBJ databases">
        <authorList>
            <person name="Jaros S."/>
            <person name="Januszkiewicz K."/>
            <person name="Wedrychowicz H."/>
        </authorList>
    </citation>
    <scope>NUCLEOTIDE SEQUENCE [LARGE SCALE GENOMIC DNA]</scope>
    <source>
        <strain evidence="9 10">DSM 3090</strain>
    </source>
</reference>
<dbReference type="GO" id="GO:0045881">
    <property type="term" value="P:positive regulation of sporulation resulting in formation of a cellular spore"/>
    <property type="evidence" value="ECO:0007669"/>
    <property type="project" value="TreeGrafter"/>
</dbReference>
<dbReference type="AlphaFoldDB" id="A0A1M6MNJ0"/>
<evidence type="ECO:0000256" key="5">
    <source>
        <dbReference type="ARBA" id="ARBA00023125"/>
    </source>
</evidence>
<dbReference type="NCBIfam" id="TIGR00180">
    <property type="entry name" value="parB_part"/>
    <property type="match status" value="1"/>
</dbReference>
<evidence type="ECO:0000256" key="7">
    <source>
        <dbReference type="ARBA" id="ARBA00023306"/>
    </source>
</evidence>
<dbReference type="GO" id="GO:0003677">
    <property type="term" value="F:DNA binding"/>
    <property type="evidence" value="ECO:0007669"/>
    <property type="project" value="UniProtKB-KW"/>
</dbReference>
<name>A0A1M6MNJ0_9CLOT</name>
<dbReference type="GO" id="GO:0007059">
    <property type="term" value="P:chromosome segregation"/>
    <property type="evidence" value="ECO:0007669"/>
    <property type="project" value="TreeGrafter"/>
</dbReference>
<dbReference type="STRING" id="1121331.SAMN02745248_01084"/>
<dbReference type="OrthoDB" id="9802051at2"/>
<dbReference type="NCBIfam" id="TIGR04285">
    <property type="entry name" value="nucleoid_noc"/>
    <property type="match status" value="1"/>
</dbReference>
<organism evidence="9 10">
    <name type="scientific">Hathewaya proteolytica DSM 3090</name>
    <dbReference type="NCBI Taxonomy" id="1121331"/>
    <lineage>
        <taxon>Bacteria</taxon>
        <taxon>Bacillati</taxon>
        <taxon>Bacillota</taxon>
        <taxon>Clostridia</taxon>
        <taxon>Eubacteriales</taxon>
        <taxon>Clostridiaceae</taxon>
        <taxon>Hathewaya</taxon>
    </lineage>
</organism>
<dbReference type="Gene3D" id="3.90.1530.30">
    <property type="match status" value="1"/>
</dbReference>
<dbReference type="SUPFAM" id="SSF109709">
    <property type="entry name" value="KorB DNA-binding domain-like"/>
    <property type="match status" value="1"/>
</dbReference>
<dbReference type="Proteomes" id="UP000183952">
    <property type="component" value="Unassembled WGS sequence"/>
</dbReference>
<dbReference type="Pfam" id="PF17762">
    <property type="entry name" value="HTH_ParB"/>
    <property type="match status" value="1"/>
</dbReference>
<evidence type="ECO:0000256" key="3">
    <source>
        <dbReference type="ARBA" id="ARBA00022490"/>
    </source>
</evidence>
<keyword evidence="3" id="KW-0963">Cytoplasm</keyword>
<evidence type="ECO:0000256" key="4">
    <source>
        <dbReference type="ARBA" id="ARBA00022618"/>
    </source>
</evidence>
<dbReference type="SMART" id="SM00470">
    <property type="entry name" value="ParB"/>
    <property type="match status" value="1"/>
</dbReference>
<dbReference type="FunFam" id="3.90.1530.30:FF:000001">
    <property type="entry name" value="Chromosome partitioning protein ParB"/>
    <property type="match status" value="1"/>
</dbReference>
<evidence type="ECO:0000256" key="1">
    <source>
        <dbReference type="ARBA" id="ARBA00004453"/>
    </source>
</evidence>
<dbReference type="GO" id="GO:0009295">
    <property type="term" value="C:nucleoid"/>
    <property type="evidence" value="ECO:0007669"/>
    <property type="project" value="UniProtKB-SubCell"/>
</dbReference>
<keyword evidence="7" id="KW-0131">Cell cycle</keyword>
<evidence type="ECO:0000259" key="8">
    <source>
        <dbReference type="SMART" id="SM00470"/>
    </source>
</evidence>
<dbReference type="EMBL" id="FRAD01000008">
    <property type="protein sequence ID" value="SHJ85004.1"/>
    <property type="molecule type" value="Genomic_DNA"/>
</dbReference>
<dbReference type="RefSeq" id="WP_072903119.1">
    <property type="nucleotide sequence ID" value="NZ_FRAD01000008.1"/>
</dbReference>
<evidence type="ECO:0000256" key="6">
    <source>
        <dbReference type="ARBA" id="ARBA00023210"/>
    </source>
</evidence>
<comment type="similarity">
    <text evidence="2">Belongs to the ParB family.</text>
</comment>
<dbReference type="Gene3D" id="1.10.10.2830">
    <property type="match status" value="1"/>
</dbReference>
<accession>A0A1M6MNJ0</accession>
<keyword evidence="10" id="KW-1185">Reference proteome</keyword>
<dbReference type="PANTHER" id="PTHR33375:SF8">
    <property type="entry name" value="NUCLEOID OCCLUSION PROTEIN"/>
    <property type="match status" value="1"/>
</dbReference>
<dbReference type="Pfam" id="PF02195">
    <property type="entry name" value="ParB_N"/>
    <property type="match status" value="1"/>
</dbReference>
<proteinExistence type="inferred from homology"/>
<keyword evidence="5" id="KW-0238">DNA-binding</keyword>
<dbReference type="InterPro" id="IPR036086">
    <property type="entry name" value="ParB/Sulfiredoxin_sf"/>
</dbReference>
<keyword evidence="4" id="KW-0132">Cell division</keyword>
<evidence type="ECO:0000313" key="10">
    <source>
        <dbReference type="Proteomes" id="UP000183952"/>
    </source>
</evidence>
<evidence type="ECO:0000313" key="9">
    <source>
        <dbReference type="EMBL" id="SHJ85004.1"/>
    </source>
</evidence>
<dbReference type="InterPro" id="IPR050336">
    <property type="entry name" value="Chromosome_partition/occlusion"/>
</dbReference>
<evidence type="ECO:0000256" key="2">
    <source>
        <dbReference type="ARBA" id="ARBA00006295"/>
    </source>
</evidence>
<dbReference type="InterPro" id="IPR004437">
    <property type="entry name" value="ParB/RepB/Spo0J"/>
</dbReference>
<comment type="subcellular location">
    <subcellularLocation>
        <location evidence="1">Cytoplasm</location>
        <location evidence="1">Nucleoid</location>
    </subcellularLocation>
</comment>
<dbReference type="GO" id="GO:0005694">
    <property type="term" value="C:chromosome"/>
    <property type="evidence" value="ECO:0007669"/>
    <property type="project" value="TreeGrafter"/>
</dbReference>
<dbReference type="InterPro" id="IPR041468">
    <property type="entry name" value="HTH_ParB/Spo0J"/>
</dbReference>
<gene>
    <name evidence="9" type="ORF">SAMN02745248_01084</name>
</gene>
<dbReference type="InterPro" id="IPR023705">
    <property type="entry name" value="Nucleoid_occlusion_protein"/>
</dbReference>
<dbReference type="CDD" id="cd16393">
    <property type="entry name" value="SPO0J_N"/>
    <property type="match status" value="1"/>
</dbReference>
<sequence length="260" mass="30086">MESKVHTISIECIRPNINQPRQIFNDEGIEELSQSIKAYGILQPLTVRCVGVNKYEIIAGERRFRAAQMAGLTQVPAIIRNVDDKDSAVLALLENLQREDLNFLEEAEAFQNLIKTHSYKQEQLAEIIGKSQSTIANKLRVLKLDKDIRDLLLENNLTERHARSLLKCKTKEMQMYVMDSIIKKDLNVKETERLIEHLLCKESDEESKKKKKAIKGYFNPKIYVNTIREVFDKFGIKADYKSKESEDFVEVTVRIARKDL</sequence>
<protein>
    <submittedName>
        <fullName evidence="9">Chromosome partitioning protein, ParB family</fullName>
    </submittedName>
</protein>
<dbReference type="GO" id="GO:0000917">
    <property type="term" value="P:division septum assembly"/>
    <property type="evidence" value="ECO:0007669"/>
    <property type="project" value="UniProtKB-KW"/>
</dbReference>
<dbReference type="InterPro" id="IPR003115">
    <property type="entry name" value="ParB_N"/>
</dbReference>
<dbReference type="PANTHER" id="PTHR33375">
    <property type="entry name" value="CHROMOSOME-PARTITIONING PROTEIN PARB-RELATED"/>
    <property type="match status" value="1"/>
</dbReference>
<feature type="domain" description="ParB-like N-terminal" evidence="8">
    <location>
        <begin position="6"/>
        <end position="96"/>
    </location>
</feature>